<comment type="caution">
    <text evidence="13">The sequence shown here is derived from an EMBL/GenBank/DDBJ whole genome shotgun (WGS) entry which is preliminary data.</text>
</comment>
<dbReference type="PANTHER" id="PTHR43562:SF3">
    <property type="entry name" value="SODIUM ION_PROTON EXCHANGER (EUROFUNG)"/>
    <property type="match status" value="1"/>
</dbReference>
<proteinExistence type="predicted"/>
<keyword evidence="9" id="KW-0739">Sodium transport</keyword>
<sequence>MSMAVAVTGISIPIGLSFVLMRLTNATPLQCFTAGASLSSTSLGTTFTVLGTSGLTRSRLGVILTTAAMMDDVVGLVLVQIISNLGKEGASITSSIVIRPLLVSGFRCLEAFAMPLSRAAPDEADQSSPQTIGSRRVQSFLGVGAPATASGASVSWWDSTGSDKGESSAANASADRNIVHPSVDEGNKGNQTPSAKATGPQTIKEDSATSGMQVYEIYFLTPVDRILKPFFFASIGFSIPITKMFSGDIVWKRFVYAMLMILAKLACGIWLTSVSLTCAADNSSRTGSPVKTQAEDAGENYNGNGTATSNGQGGRDATTQATPKYRSLYPASIIGCAMVARGEIGFLISSMAESNNISLPFLEEVAPLTYS</sequence>
<evidence type="ECO:0000313" key="14">
    <source>
        <dbReference type="Proteomes" id="UP000706124"/>
    </source>
</evidence>
<dbReference type="GO" id="GO:0016020">
    <property type="term" value="C:membrane"/>
    <property type="evidence" value="ECO:0007669"/>
    <property type="project" value="UniProtKB-SubCell"/>
</dbReference>
<evidence type="ECO:0000256" key="6">
    <source>
        <dbReference type="ARBA" id="ARBA00023053"/>
    </source>
</evidence>
<keyword evidence="7" id="KW-0406">Ion transport</keyword>
<feature type="domain" description="Cation/H+ exchanger transmembrane" evidence="12">
    <location>
        <begin position="3"/>
        <end position="108"/>
    </location>
</feature>
<evidence type="ECO:0000259" key="12">
    <source>
        <dbReference type="Pfam" id="PF00999"/>
    </source>
</evidence>
<feature type="compositionally biased region" description="Polar residues" evidence="10">
    <location>
        <begin position="188"/>
        <end position="201"/>
    </location>
</feature>
<dbReference type="GO" id="GO:0006814">
    <property type="term" value="P:sodium ion transport"/>
    <property type="evidence" value="ECO:0007669"/>
    <property type="project" value="UniProtKB-KW"/>
</dbReference>
<evidence type="ECO:0000256" key="3">
    <source>
        <dbReference type="ARBA" id="ARBA00022449"/>
    </source>
</evidence>
<name>A0A9P7MDZ7_9HYPO</name>
<dbReference type="EMBL" id="SRPO01000133">
    <property type="protein sequence ID" value="KAG5939366.1"/>
    <property type="molecule type" value="Genomic_DNA"/>
</dbReference>
<evidence type="ECO:0000256" key="10">
    <source>
        <dbReference type="SAM" id="MobiDB-lite"/>
    </source>
</evidence>
<protein>
    <recommendedName>
        <fullName evidence="12">Cation/H+ exchanger transmembrane domain-containing protein</fullName>
    </recommendedName>
</protein>
<keyword evidence="5 11" id="KW-1133">Transmembrane helix</keyword>
<evidence type="ECO:0000256" key="5">
    <source>
        <dbReference type="ARBA" id="ARBA00022989"/>
    </source>
</evidence>
<dbReference type="InterPro" id="IPR006153">
    <property type="entry name" value="Cation/H_exchanger_TM"/>
</dbReference>
<evidence type="ECO:0000256" key="1">
    <source>
        <dbReference type="ARBA" id="ARBA00004141"/>
    </source>
</evidence>
<evidence type="ECO:0000256" key="7">
    <source>
        <dbReference type="ARBA" id="ARBA00023065"/>
    </source>
</evidence>
<dbReference type="Pfam" id="PF00999">
    <property type="entry name" value="Na_H_Exchanger"/>
    <property type="match status" value="1"/>
</dbReference>
<feature type="region of interest" description="Disordered" evidence="10">
    <location>
        <begin position="165"/>
        <end position="205"/>
    </location>
</feature>
<dbReference type="GO" id="GO:1902600">
    <property type="term" value="P:proton transmembrane transport"/>
    <property type="evidence" value="ECO:0007669"/>
    <property type="project" value="InterPro"/>
</dbReference>
<gene>
    <name evidence="13" type="ORF">E4U60_000928</name>
</gene>
<dbReference type="PANTHER" id="PTHR43562">
    <property type="entry name" value="NAPA-TYPE SODIUM/HYDROGEN ANTIPORTER"/>
    <property type="match status" value="1"/>
</dbReference>
<feature type="transmembrane region" description="Helical" evidence="11">
    <location>
        <begin position="254"/>
        <end position="276"/>
    </location>
</feature>
<dbReference type="AlphaFoldDB" id="A0A9P7MDZ7"/>
<evidence type="ECO:0000256" key="11">
    <source>
        <dbReference type="SAM" id="Phobius"/>
    </source>
</evidence>
<evidence type="ECO:0000256" key="2">
    <source>
        <dbReference type="ARBA" id="ARBA00022448"/>
    </source>
</evidence>
<evidence type="ECO:0000313" key="13">
    <source>
        <dbReference type="EMBL" id="KAG5939366.1"/>
    </source>
</evidence>
<organism evidence="13 14">
    <name type="scientific">Claviceps pazoutovae</name>
    <dbReference type="NCBI Taxonomy" id="1649127"/>
    <lineage>
        <taxon>Eukaryota</taxon>
        <taxon>Fungi</taxon>
        <taxon>Dikarya</taxon>
        <taxon>Ascomycota</taxon>
        <taxon>Pezizomycotina</taxon>
        <taxon>Sordariomycetes</taxon>
        <taxon>Hypocreomycetidae</taxon>
        <taxon>Hypocreales</taxon>
        <taxon>Clavicipitaceae</taxon>
        <taxon>Claviceps</taxon>
    </lineage>
</organism>
<dbReference type="Proteomes" id="UP000706124">
    <property type="component" value="Unassembled WGS sequence"/>
</dbReference>
<keyword evidence="2" id="KW-0813">Transport</keyword>
<evidence type="ECO:0000256" key="4">
    <source>
        <dbReference type="ARBA" id="ARBA00022692"/>
    </source>
</evidence>
<keyword evidence="14" id="KW-1185">Reference proteome</keyword>
<evidence type="ECO:0000256" key="9">
    <source>
        <dbReference type="ARBA" id="ARBA00023201"/>
    </source>
</evidence>
<dbReference type="Gene3D" id="1.20.1530.20">
    <property type="match status" value="2"/>
</dbReference>
<feature type="compositionally biased region" description="Polar residues" evidence="10">
    <location>
        <begin position="301"/>
        <end position="310"/>
    </location>
</feature>
<accession>A0A9P7MDZ7</accession>
<keyword evidence="3" id="KW-0050">Antiport</keyword>
<keyword evidence="6" id="KW-0915">Sodium</keyword>
<comment type="subcellular location">
    <subcellularLocation>
        <location evidence="1">Membrane</location>
        <topology evidence="1">Multi-pass membrane protein</topology>
    </subcellularLocation>
</comment>
<feature type="region of interest" description="Disordered" evidence="10">
    <location>
        <begin position="284"/>
        <end position="318"/>
    </location>
</feature>
<reference evidence="13 14" key="1">
    <citation type="journal article" date="2020" name="bioRxiv">
        <title>Whole genome comparisons of ergot fungi reveals the divergence and evolution of species within the genus Claviceps are the result of varying mechanisms driving genome evolution and host range expansion.</title>
        <authorList>
            <person name="Wyka S.A."/>
            <person name="Mondo S.J."/>
            <person name="Liu M."/>
            <person name="Dettman J."/>
            <person name="Nalam V."/>
            <person name="Broders K.D."/>
        </authorList>
    </citation>
    <scope>NUCLEOTIDE SEQUENCE [LARGE SCALE GENOMIC DNA]</scope>
    <source>
        <strain evidence="13 14">CCC 1485</strain>
    </source>
</reference>
<dbReference type="InterPro" id="IPR038770">
    <property type="entry name" value="Na+/solute_symporter_sf"/>
</dbReference>
<keyword evidence="4 11" id="KW-0812">Transmembrane</keyword>
<dbReference type="OrthoDB" id="1288932at2759"/>
<dbReference type="GO" id="GO:0015297">
    <property type="term" value="F:antiporter activity"/>
    <property type="evidence" value="ECO:0007669"/>
    <property type="project" value="UniProtKB-KW"/>
</dbReference>
<keyword evidence="8 11" id="KW-0472">Membrane</keyword>
<evidence type="ECO:0000256" key="8">
    <source>
        <dbReference type="ARBA" id="ARBA00023136"/>
    </source>
</evidence>